<comment type="caution">
    <text evidence="1">The sequence shown here is derived from an EMBL/GenBank/DDBJ whole genome shotgun (WGS) entry which is preliminary data.</text>
</comment>
<dbReference type="RefSeq" id="WP_273602225.1">
    <property type="nucleotide sequence ID" value="NZ_JAQQXT010000018.1"/>
</dbReference>
<accession>A0ABT5KMV2</accession>
<evidence type="ECO:0000313" key="2">
    <source>
        <dbReference type="Proteomes" id="UP001221189"/>
    </source>
</evidence>
<dbReference type="InterPro" id="IPR011990">
    <property type="entry name" value="TPR-like_helical_dom_sf"/>
</dbReference>
<dbReference type="EMBL" id="JAQQXT010000018">
    <property type="protein sequence ID" value="MDC8774181.1"/>
    <property type="molecule type" value="Genomic_DNA"/>
</dbReference>
<protein>
    <submittedName>
        <fullName evidence="1">Uncharacterized protein</fullName>
    </submittedName>
</protein>
<name>A0ABT5KMV2_9BURK</name>
<reference evidence="1 2" key="1">
    <citation type="submission" date="2022-10" db="EMBL/GenBank/DDBJ databases">
        <title>Paucibacter sp. hw1 Genome sequencing.</title>
        <authorList>
            <person name="Park S."/>
        </authorList>
    </citation>
    <scope>NUCLEOTIDE SEQUENCE [LARGE SCALE GENOMIC DNA]</scope>
    <source>
        <strain evidence="2">hw1</strain>
    </source>
</reference>
<sequence>MSIKSRLLKRLDAEIAASTGAAQSASLKVQRAVLFVRHGQMSRAREDLTALHLLAFQHPNPEIAAWLHYAEGLMSYYTDFSSAAQEKVVRAHAMAKAAGLSELSVLCCAWLAQFAYLRHDLPEMLAQVRACDAQAKADDHDARYRLCTVLGLAHDLTGRPDLSRDWYAKARAHAQAEGDDASLSALMYNMAATRAAQVRRDALSQGLVKRSGLLLGADSIRHYDAAVGGSVLSDLTPVLCAQILTVEGDYAQARALFEEHLPQTMVTGLARWGSSLLADLAWCRVNLGQSELGLQQALEAESELGGLTDADDKASTHSRLAQVFAALGDKAKAARHEELATQCWSIFAQQQQAWAQALSDSDLRPR</sequence>
<dbReference type="Proteomes" id="UP001221189">
    <property type="component" value="Unassembled WGS sequence"/>
</dbReference>
<organism evidence="1 2">
    <name type="scientific">Roseateles albus</name>
    <dbReference type="NCBI Taxonomy" id="2987525"/>
    <lineage>
        <taxon>Bacteria</taxon>
        <taxon>Pseudomonadati</taxon>
        <taxon>Pseudomonadota</taxon>
        <taxon>Betaproteobacteria</taxon>
        <taxon>Burkholderiales</taxon>
        <taxon>Sphaerotilaceae</taxon>
        <taxon>Roseateles</taxon>
    </lineage>
</organism>
<evidence type="ECO:0000313" key="1">
    <source>
        <dbReference type="EMBL" id="MDC8774181.1"/>
    </source>
</evidence>
<gene>
    <name evidence="1" type="ORF">PRZ03_21680</name>
</gene>
<proteinExistence type="predicted"/>
<keyword evidence="2" id="KW-1185">Reference proteome</keyword>
<dbReference type="SUPFAM" id="SSF48452">
    <property type="entry name" value="TPR-like"/>
    <property type="match status" value="1"/>
</dbReference>
<dbReference type="Gene3D" id="1.25.40.10">
    <property type="entry name" value="Tetratricopeptide repeat domain"/>
    <property type="match status" value="1"/>
</dbReference>